<evidence type="ECO:0000313" key="2">
    <source>
        <dbReference type="EMBL" id="VFU62130.1"/>
    </source>
</evidence>
<feature type="region of interest" description="Disordered" evidence="1">
    <location>
        <begin position="1"/>
        <end position="26"/>
    </location>
</feature>
<name>A0A6N2N5S0_SALVM</name>
<gene>
    <name evidence="2" type="ORF">SVIM_LOCUS468463</name>
</gene>
<organism evidence="2">
    <name type="scientific">Salix viminalis</name>
    <name type="common">Common osier</name>
    <name type="synonym">Basket willow</name>
    <dbReference type="NCBI Taxonomy" id="40686"/>
    <lineage>
        <taxon>Eukaryota</taxon>
        <taxon>Viridiplantae</taxon>
        <taxon>Streptophyta</taxon>
        <taxon>Embryophyta</taxon>
        <taxon>Tracheophyta</taxon>
        <taxon>Spermatophyta</taxon>
        <taxon>Magnoliopsida</taxon>
        <taxon>eudicotyledons</taxon>
        <taxon>Gunneridae</taxon>
        <taxon>Pentapetalae</taxon>
        <taxon>rosids</taxon>
        <taxon>fabids</taxon>
        <taxon>Malpighiales</taxon>
        <taxon>Salicaceae</taxon>
        <taxon>Saliceae</taxon>
        <taxon>Salix</taxon>
    </lineage>
</organism>
<accession>A0A6N2N5S0</accession>
<protein>
    <submittedName>
        <fullName evidence="2">Uncharacterized protein</fullName>
    </submittedName>
</protein>
<dbReference type="AlphaFoldDB" id="A0A6N2N5S0"/>
<reference evidence="2" key="1">
    <citation type="submission" date="2019-03" db="EMBL/GenBank/DDBJ databases">
        <authorList>
            <person name="Mank J."/>
            <person name="Almeida P."/>
        </authorList>
    </citation>
    <scope>NUCLEOTIDE SEQUENCE</scope>
    <source>
        <strain evidence="2">78183</strain>
    </source>
</reference>
<dbReference type="EMBL" id="CAADRP010002151">
    <property type="protein sequence ID" value="VFU62130.1"/>
    <property type="molecule type" value="Genomic_DNA"/>
</dbReference>
<evidence type="ECO:0000256" key="1">
    <source>
        <dbReference type="SAM" id="MobiDB-lite"/>
    </source>
</evidence>
<sequence>MKSASASVTKENKLGGGTLKEAKKAVEQSLRKAPPSFNAFLGTLSHAGQVSRCSLDYASHGQMESECRTFICDLTLCWIVSHE</sequence>
<proteinExistence type="predicted"/>